<evidence type="ECO:0000313" key="2">
    <source>
        <dbReference type="EMBL" id="MBE1485760.1"/>
    </source>
</evidence>
<dbReference type="RefSeq" id="WP_192765897.1">
    <property type="nucleotide sequence ID" value="NZ_JADBEB010000001.1"/>
</dbReference>
<organism evidence="2 3">
    <name type="scientific">Plantactinospora soyae</name>
    <dbReference type="NCBI Taxonomy" id="1544732"/>
    <lineage>
        <taxon>Bacteria</taxon>
        <taxon>Bacillati</taxon>
        <taxon>Actinomycetota</taxon>
        <taxon>Actinomycetes</taxon>
        <taxon>Micromonosporales</taxon>
        <taxon>Micromonosporaceae</taxon>
        <taxon>Plantactinospora</taxon>
    </lineage>
</organism>
<keyword evidence="3" id="KW-1185">Reference proteome</keyword>
<evidence type="ECO:0000256" key="1">
    <source>
        <dbReference type="SAM" id="MobiDB-lite"/>
    </source>
</evidence>
<feature type="region of interest" description="Disordered" evidence="1">
    <location>
        <begin position="41"/>
        <end position="75"/>
    </location>
</feature>
<dbReference type="AlphaFoldDB" id="A0A927QVI2"/>
<proteinExistence type="predicted"/>
<gene>
    <name evidence="2" type="ORF">H4W31_001398</name>
</gene>
<name>A0A927QVI2_9ACTN</name>
<comment type="caution">
    <text evidence="2">The sequence shown here is derived from an EMBL/GenBank/DDBJ whole genome shotgun (WGS) entry which is preliminary data.</text>
</comment>
<dbReference type="EMBL" id="JADBEB010000001">
    <property type="protein sequence ID" value="MBE1485760.1"/>
    <property type="molecule type" value="Genomic_DNA"/>
</dbReference>
<evidence type="ECO:0000313" key="3">
    <source>
        <dbReference type="Proteomes" id="UP000649753"/>
    </source>
</evidence>
<dbReference type="Proteomes" id="UP000649753">
    <property type="component" value="Unassembled WGS sequence"/>
</dbReference>
<sequence length="75" mass="7658">MATTCTAARTAGAPPPPELATALALLPLWTPLALPRLARPDQGISIPAGTTVEAGSADQHQIGGMASTRRFLPGR</sequence>
<accession>A0A927QVI2</accession>
<reference evidence="2" key="1">
    <citation type="submission" date="2020-10" db="EMBL/GenBank/DDBJ databases">
        <title>Sequencing the genomes of 1000 actinobacteria strains.</title>
        <authorList>
            <person name="Klenk H.-P."/>
        </authorList>
    </citation>
    <scope>NUCLEOTIDE SEQUENCE</scope>
    <source>
        <strain evidence="2">DSM 46832</strain>
    </source>
</reference>
<protein>
    <submittedName>
        <fullName evidence="2">Uncharacterized protein</fullName>
    </submittedName>
</protein>